<dbReference type="AlphaFoldDB" id="B4LI25"/>
<keyword evidence="1" id="KW-0732">Signal</keyword>
<dbReference type="FunCoup" id="B4LI25">
    <property type="interactions" value="83"/>
</dbReference>
<reference evidence="2 3" key="1">
    <citation type="journal article" date="2007" name="Nature">
        <title>Evolution of genes and genomes on the Drosophila phylogeny.</title>
        <authorList>
            <consortium name="Drosophila 12 Genomes Consortium"/>
            <person name="Clark A.G."/>
            <person name="Eisen M.B."/>
            <person name="Smith D.R."/>
            <person name="Bergman C.M."/>
            <person name="Oliver B."/>
            <person name="Markow T.A."/>
            <person name="Kaufman T.C."/>
            <person name="Kellis M."/>
            <person name="Gelbart W."/>
            <person name="Iyer V.N."/>
            <person name="Pollard D.A."/>
            <person name="Sackton T.B."/>
            <person name="Larracuente A.M."/>
            <person name="Singh N.D."/>
            <person name="Abad J.P."/>
            <person name="Abt D.N."/>
            <person name="Adryan B."/>
            <person name="Aguade M."/>
            <person name="Akashi H."/>
            <person name="Anderson W.W."/>
            <person name="Aquadro C.F."/>
            <person name="Ardell D.H."/>
            <person name="Arguello R."/>
            <person name="Artieri C.G."/>
            <person name="Barbash D.A."/>
            <person name="Barker D."/>
            <person name="Barsanti P."/>
            <person name="Batterham P."/>
            <person name="Batzoglou S."/>
            <person name="Begun D."/>
            <person name="Bhutkar A."/>
            <person name="Blanco E."/>
            <person name="Bosak S.A."/>
            <person name="Bradley R.K."/>
            <person name="Brand A.D."/>
            <person name="Brent M.R."/>
            <person name="Brooks A.N."/>
            <person name="Brown R.H."/>
            <person name="Butlin R.K."/>
            <person name="Caggese C."/>
            <person name="Calvi B.R."/>
            <person name="Bernardo de Carvalho A."/>
            <person name="Caspi A."/>
            <person name="Castrezana S."/>
            <person name="Celniker S.E."/>
            <person name="Chang J.L."/>
            <person name="Chapple C."/>
            <person name="Chatterji S."/>
            <person name="Chinwalla A."/>
            <person name="Civetta A."/>
            <person name="Clifton S.W."/>
            <person name="Comeron J.M."/>
            <person name="Costello J.C."/>
            <person name="Coyne J.A."/>
            <person name="Daub J."/>
            <person name="David R.G."/>
            <person name="Delcher A.L."/>
            <person name="Delehaunty K."/>
            <person name="Do C.B."/>
            <person name="Ebling H."/>
            <person name="Edwards K."/>
            <person name="Eickbush T."/>
            <person name="Evans J.D."/>
            <person name="Filipski A."/>
            <person name="Findeiss S."/>
            <person name="Freyhult E."/>
            <person name="Fulton L."/>
            <person name="Fulton R."/>
            <person name="Garcia A.C."/>
            <person name="Gardiner A."/>
            <person name="Garfield D.A."/>
            <person name="Garvin B.E."/>
            <person name="Gibson G."/>
            <person name="Gilbert D."/>
            <person name="Gnerre S."/>
            <person name="Godfrey J."/>
            <person name="Good R."/>
            <person name="Gotea V."/>
            <person name="Gravely B."/>
            <person name="Greenberg A.J."/>
            <person name="Griffiths-Jones S."/>
            <person name="Gross S."/>
            <person name="Guigo R."/>
            <person name="Gustafson E.A."/>
            <person name="Haerty W."/>
            <person name="Hahn M.W."/>
            <person name="Halligan D.L."/>
            <person name="Halpern A.L."/>
            <person name="Halter G.M."/>
            <person name="Han M.V."/>
            <person name="Heger A."/>
            <person name="Hillier L."/>
            <person name="Hinrichs A.S."/>
            <person name="Holmes I."/>
            <person name="Hoskins R.A."/>
            <person name="Hubisz M.J."/>
            <person name="Hultmark D."/>
            <person name="Huntley M.A."/>
            <person name="Jaffe D.B."/>
            <person name="Jagadeeshan S."/>
            <person name="Jeck W.R."/>
            <person name="Johnson J."/>
            <person name="Jones C.D."/>
            <person name="Jordan W.C."/>
            <person name="Karpen G.H."/>
            <person name="Kataoka E."/>
            <person name="Keightley P.D."/>
            <person name="Kheradpour P."/>
            <person name="Kirkness E.F."/>
            <person name="Koerich L.B."/>
            <person name="Kristiansen K."/>
            <person name="Kudrna D."/>
            <person name="Kulathinal R.J."/>
            <person name="Kumar S."/>
            <person name="Kwok R."/>
            <person name="Lander E."/>
            <person name="Langley C.H."/>
            <person name="Lapoint R."/>
            <person name="Lazzaro B.P."/>
            <person name="Lee S.J."/>
            <person name="Levesque L."/>
            <person name="Li R."/>
            <person name="Lin C.F."/>
            <person name="Lin M.F."/>
            <person name="Lindblad-Toh K."/>
            <person name="Llopart A."/>
            <person name="Long M."/>
            <person name="Low L."/>
            <person name="Lozovsky E."/>
            <person name="Lu J."/>
            <person name="Luo M."/>
            <person name="Machado C.A."/>
            <person name="Makalowski W."/>
            <person name="Marzo M."/>
            <person name="Matsuda M."/>
            <person name="Matzkin L."/>
            <person name="McAllister B."/>
            <person name="McBride C.S."/>
            <person name="McKernan B."/>
            <person name="McKernan K."/>
            <person name="Mendez-Lago M."/>
            <person name="Minx P."/>
            <person name="Mollenhauer M.U."/>
            <person name="Montooth K."/>
            <person name="Mount S.M."/>
            <person name="Mu X."/>
            <person name="Myers E."/>
            <person name="Negre B."/>
            <person name="Newfeld S."/>
            <person name="Nielsen R."/>
            <person name="Noor M.A."/>
            <person name="O'Grady P."/>
            <person name="Pachter L."/>
            <person name="Papaceit M."/>
            <person name="Parisi M.J."/>
            <person name="Parisi M."/>
            <person name="Parts L."/>
            <person name="Pedersen J.S."/>
            <person name="Pesole G."/>
            <person name="Phillippy A.M."/>
            <person name="Ponting C.P."/>
            <person name="Pop M."/>
            <person name="Porcelli D."/>
            <person name="Powell J.R."/>
            <person name="Prohaska S."/>
            <person name="Pruitt K."/>
            <person name="Puig M."/>
            <person name="Quesneville H."/>
            <person name="Ram K.R."/>
            <person name="Rand D."/>
            <person name="Rasmussen M.D."/>
            <person name="Reed L.K."/>
            <person name="Reenan R."/>
            <person name="Reily A."/>
            <person name="Remington K.A."/>
            <person name="Rieger T.T."/>
            <person name="Ritchie M.G."/>
            <person name="Robin C."/>
            <person name="Rogers Y.H."/>
            <person name="Rohde C."/>
            <person name="Rozas J."/>
            <person name="Rubenfield M.J."/>
            <person name="Ruiz A."/>
            <person name="Russo S."/>
            <person name="Salzberg S.L."/>
            <person name="Sanchez-Gracia A."/>
            <person name="Saranga D.J."/>
            <person name="Sato H."/>
            <person name="Schaeffer S.W."/>
            <person name="Schatz M.C."/>
            <person name="Schlenke T."/>
            <person name="Schwartz R."/>
            <person name="Segarra C."/>
            <person name="Singh R.S."/>
            <person name="Sirot L."/>
            <person name="Sirota M."/>
            <person name="Sisneros N.B."/>
            <person name="Smith C.D."/>
            <person name="Smith T.F."/>
            <person name="Spieth J."/>
            <person name="Stage D.E."/>
            <person name="Stark A."/>
            <person name="Stephan W."/>
            <person name="Strausberg R.L."/>
            <person name="Strempel S."/>
            <person name="Sturgill D."/>
            <person name="Sutton G."/>
            <person name="Sutton G.G."/>
            <person name="Tao W."/>
            <person name="Teichmann S."/>
            <person name="Tobari Y.N."/>
            <person name="Tomimura Y."/>
            <person name="Tsolas J.M."/>
            <person name="Valente V.L."/>
            <person name="Venter E."/>
            <person name="Venter J.C."/>
            <person name="Vicario S."/>
            <person name="Vieira F.G."/>
            <person name="Vilella A.J."/>
            <person name="Villasante A."/>
            <person name="Walenz B."/>
            <person name="Wang J."/>
            <person name="Wasserman M."/>
            <person name="Watts T."/>
            <person name="Wilson D."/>
            <person name="Wilson R.K."/>
            <person name="Wing R.A."/>
            <person name="Wolfner M.F."/>
            <person name="Wong A."/>
            <person name="Wong G.K."/>
            <person name="Wu C.I."/>
            <person name="Wu G."/>
            <person name="Yamamoto D."/>
            <person name="Yang H.P."/>
            <person name="Yang S.P."/>
            <person name="Yorke J.A."/>
            <person name="Yoshida K."/>
            <person name="Zdobnov E."/>
            <person name="Zhang P."/>
            <person name="Zhang Y."/>
            <person name="Zimin A.V."/>
            <person name="Baldwin J."/>
            <person name="Abdouelleil A."/>
            <person name="Abdulkadir J."/>
            <person name="Abebe A."/>
            <person name="Abera B."/>
            <person name="Abreu J."/>
            <person name="Acer S.C."/>
            <person name="Aftuck L."/>
            <person name="Alexander A."/>
            <person name="An P."/>
            <person name="Anderson E."/>
            <person name="Anderson S."/>
            <person name="Arachi H."/>
            <person name="Azer M."/>
            <person name="Bachantsang P."/>
            <person name="Barry A."/>
            <person name="Bayul T."/>
            <person name="Berlin A."/>
            <person name="Bessette D."/>
            <person name="Bloom T."/>
            <person name="Blye J."/>
            <person name="Boguslavskiy L."/>
            <person name="Bonnet C."/>
            <person name="Boukhgalter B."/>
            <person name="Bourzgui I."/>
            <person name="Brown A."/>
            <person name="Cahill P."/>
            <person name="Channer S."/>
            <person name="Cheshatsang Y."/>
            <person name="Chuda L."/>
            <person name="Citroen M."/>
            <person name="Collymore A."/>
            <person name="Cooke P."/>
            <person name="Costello M."/>
            <person name="D'Aco K."/>
            <person name="Daza R."/>
            <person name="De Haan G."/>
            <person name="DeGray S."/>
            <person name="DeMaso C."/>
            <person name="Dhargay N."/>
            <person name="Dooley K."/>
            <person name="Dooley E."/>
            <person name="Doricent M."/>
            <person name="Dorje P."/>
            <person name="Dorjee K."/>
            <person name="Dupes A."/>
            <person name="Elong R."/>
            <person name="Falk J."/>
            <person name="Farina A."/>
            <person name="Faro S."/>
            <person name="Ferguson D."/>
            <person name="Fisher S."/>
            <person name="Foley C.D."/>
            <person name="Franke A."/>
            <person name="Friedrich D."/>
            <person name="Gadbois L."/>
            <person name="Gearin G."/>
            <person name="Gearin C.R."/>
            <person name="Giannoukos G."/>
            <person name="Goode T."/>
            <person name="Graham J."/>
            <person name="Grandbois E."/>
            <person name="Grewal S."/>
            <person name="Gyaltsen K."/>
            <person name="Hafez N."/>
            <person name="Hagos B."/>
            <person name="Hall J."/>
            <person name="Henson C."/>
            <person name="Hollinger A."/>
            <person name="Honan T."/>
            <person name="Huard M.D."/>
            <person name="Hughes L."/>
            <person name="Hurhula B."/>
            <person name="Husby M.E."/>
            <person name="Kamat A."/>
            <person name="Kanga B."/>
            <person name="Kashin S."/>
            <person name="Khazanovich D."/>
            <person name="Kisner P."/>
            <person name="Lance K."/>
            <person name="Lara M."/>
            <person name="Lee W."/>
            <person name="Lennon N."/>
            <person name="Letendre F."/>
            <person name="LeVine R."/>
            <person name="Lipovsky A."/>
            <person name="Liu X."/>
            <person name="Liu J."/>
            <person name="Liu S."/>
            <person name="Lokyitsang T."/>
            <person name="Lokyitsang Y."/>
            <person name="Lubonja R."/>
            <person name="Lui A."/>
            <person name="MacDonald P."/>
            <person name="Magnisalis V."/>
            <person name="Maru K."/>
            <person name="Matthews C."/>
            <person name="McCusker W."/>
            <person name="McDonough S."/>
            <person name="Mehta T."/>
            <person name="Meldrim J."/>
            <person name="Meneus L."/>
            <person name="Mihai O."/>
            <person name="Mihalev A."/>
            <person name="Mihova T."/>
            <person name="Mittelman R."/>
            <person name="Mlenga V."/>
            <person name="Montmayeur A."/>
            <person name="Mulrain L."/>
            <person name="Navidi A."/>
            <person name="Naylor J."/>
            <person name="Negash T."/>
            <person name="Nguyen T."/>
            <person name="Nguyen N."/>
            <person name="Nicol R."/>
            <person name="Norbu C."/>
            <person name="Norbu N."/>
            <person name="Novod N."/>
            <person name="O'Neill B."/>
            <person name="Osman S."/>
            <person name="Markiewicz E."/>
            <person name="Oyono O.L."/>
            <person name="Patti C."/>
            <person name="Phunkhang P."/>
            <person name="Pierre F."/>
            <person name="Priest M."/>
            <person name="Raghuraman S."/>
            <person name="Rege F."/>
            <person name="Reyes R."/>
            <person name="Rise C."/>
            <person name="Rogov P."/>
            <person name="Ross K."/>
            <person name="Ryan E."/>
            <person name="Settipalli S."/>
            <person name="Shea T."/>
            <person name="Sherpa N."/>
            <person name="Shi L."/>
            <person name="Shih D."/>
            <person name="Sparrow T."/>
            <person name="Spaulding J."/>
            <person name="Stalker J."/>
            <person name="Stange-Thomann N."/>
            <person name="Stavropoulos S."/>
            <person name="Stone C."/>
            <person name="Strader C."/>
            <person name="Tesfaye S."/>
            <person name="Thomson T."/>
            <person name="Thoulutsang Y."/>
            <person name="Thoulutsang D."/>
            <person name="Topham K."/>
            <person name="Topping I."/>
            <person name="Tsamla T."/>
            <person name="Vassiliev H."/>
            <person name="Vo A."/>
            <person name="Wangchuk T."/>
            <person name="Wangdi T."/>
            <person name="Weiand M."/>
            <person name="Wilkinson J."/>
            <person name="Wilson A."/>
            <person name="Yadav S."/>
            <person name="Young G."/>
            <person name="Yu Q."/>
            <person name="Zembek L."/>
            <person name="Zhong D."/>
            <person name="Zimmer A."/>
            <person name="Zwirko Z."/>
            <person name="Jaffe D.B."/>
            <person name="Alvarez P."/>
            <person name="Brockman W."/>
            <person name="Butler J."/>
            <person name="Chin C."/>
            <person name="Gnerre S."/>
            <person name="Grabherr M."/>
            <person name="Kleber M."/>
            <person name="Mauceli E."/>
            <person name="MacCallum I."/>
        </authorList>
    </citation>
    <scope>NUCLEOTIDE SEQUENCE [LARGE SCALE GENOMIC DNA]</scope>
    <source>
        <strain evidence="3">Tucson 15010-1051.87</strain>
    </source>
</reference>
<dbReference type="KEGG" id="dvi:6623885"/>
<sequence>MFKLRLSLFAFVLIFLAAASAGSLEWPANLVALSTSKSSQALPLPASDESAELTESNAAAAAAAEPELDQALSESNAAAADARLVSAVPVSVPLPLIVAARSGLRSVLTIQEPTLAKVGELVEHVPTAVSHQSQTVVHDHQRLVTPIVGPAVRTTQLVRQQQPLVWTLAADPRVVLLRN</sequence>
<keyword evidence="3" id="KW-1185">Reference proteome</keyword>
<dbReference type="Proteomes" id="UP000008792">
    <property type="component" value="Unassembled WGS sequence"/>
</dbReference>
<organism evidence="2 3">
    <name type="scientific">Drosophila virilis</name>
    <name type="common">Fruit fly</name>
    <dbReference type="NCBI Taxonomy" id="7244"/>
    <lineage>
        <taxon>Eukaryota</taxon>
        <taxon>Metazoa</taxon>
        <taxon>Ecdysozoa</taxon>
        <taxon>Arthropoda</taxon>
        <taxon>Hexapoda</taxon>
        <taxon>Insecta</taxon>
        <taxon>Pterygota</taxon>
        <taxon>Neoptera</taxon>
        <taxon>Endopterygota</taxon>
        <taxon>Diptera</taxon>
        <taxon>Brachycera</taxon>
        <taxon>Muscomorpha</taxon>
        <taxon>Ephydroidea</taxon>
        <taxon>Drosophilidae</taxon>
        <taxon>Drosophila</taxon>
    </lineage>
</organism>
<dbReference type="OMA" id="QTIVHDH"/>
<dbReference type="OrthoDB" id="7883491at2759"/>
<dbReference type="Pfam" id="PF04527">
    <property type="entry name" value="Retinin_C"/>
    <property type="match status" value="1"/>
</dbReference>
<dbReference type="eggNOG" id="KOG3944">
    <property type="taxonomic scope" value="Eukaryota"/>
</dbReference>
<dbReference type="HOGENOM" id="CLU_1397697_0_0_1"/>
<proteinExistence type="predicted"/>
<evidence type="ECO:0008006" key="4">
    <source>
        <dbReference type="Google" id="ProtNLM"/>
    </source>
</evidence>
<dbReference type="EMBL" id="CH940647">
    <property type="protein sequence ID" value="EDW68569.1"/>
    <property type="molecule type" value="Genomic_DNA"/>
</dbReference>
<evidence type="ECO:0000313" key="2">
    <source>
        <dbReference type="EMBL" id="EDW68569.1"/>
    </source>
</evidence>
<feature type="signal peptide" evidence="1">
    <location>
        <begin position="1"/>
        <end position="21"/>
    </location>
</feature>
<dbReference type="InterPro" id="IPR007614">
    <property type="entry name" value="Retinin_C"/>
</dbReference>
<protein>
    <recommendedName>
        <fullName evidence="4">Retinin</fullName>
    </recommendedName>
</protein>
<gene>
    <name evidence="2" type="primary">Dvir\GJ12785</name>
    <name evidence="2" type="ORF">Dvir_GJ12785</name>
</gene>
<dbReference type="InParanoid" id="B4LI25"/>
<name>B4LI25_DROVI</name>
<feature type="chain" id="PRO_5002812652" description="Retinin" evidence="1">
    <location>
        <begin position="22"/>
        <end position="179"/>
    </location>
</feature>
<evidence type="ECO:0000313" key="3">
    <source>
        <dbReference type="Proteomes" id="UP000008792"/>
    </source>
</evidence>
<accession>B4LI25</accession>
<dbReference type="PhylomeDB" id="B4LI25"/>
<dbReference type="PANTHER" id="PTHR34931">
    <property type="entry name" value="FI02976P-RELATED"/>
    <property type="match status" value="1"/>
</dbReference>
<evidence type="ECO:0000256" key="1">
    <source>
        <dbReference type="SAM" id="SignalP"/>
    </source>
</evidence>
<dbReference type="PANTHER" id="PTHR34931:SF3">
    <property type="entry name" value="FI02976P-RELATED"/>
    <property type="match status" value="1"/>
</dbReference>